<protein>
    <submittedName>
        <fullName evidence="2">C_GCAxxG_C_C family protein</fullName>
    </submittedName>
</protein>
<dbReference type="EMBL" id="JACNLK010000099">
    <property type="protein sequence ID" value="MBC8209391.1"/>
    <property type="molecule type" value="Genomic_DNA"/>
</dbReference>
<sequence>MGQEKIGRIEPEVVKSVGAFGGGIASSGSVCGILLGGVALISSMHSRASLDEKENPRLWPLSHKLVRCFEELTKSYGGINCRDIAQLNWSDRDAVREYYTNPESRRRDCAELVGQFAQAMGEILDNEAARQAKG</sequence>
<evidence type="ECO:0000313" key="3">
    <source>
        <dbReference type="Proteomes" id="UP000599024"/>
    </source>
</evidence>
<organism evidence="2 3">
    <name type="scientific">Candidatus Desulfatifera sulfidica</name>
    <dbReference type="NCBI Taxonomy" id="2841691"/>
    <lineage>
        <taxon>Bacteria</taxon>
        <taxon>Pseudomonadati</taxon>
        <taxon>Thermodesulfobacteriota</taxon>
        <taxon>Desulfobulbia</taxon>
        <taxon>Desulfobulbales</taxon>
        <taxon>Desulfobulbaceae</taxon>
        <taxon>Candidatus Desulfatifera</taxon>
    </lineage>
</organism>
<keyword evidence="1" id="KW-0812">Transmembrane</keyword>
<dbReference type="AlphaFoldDB" id="A0A8J6TA97"/>
<feature type="transmembrane region" description="Helical" evidence="1">
    <location>
        <begin position="20"/>
        <end position="41"/>
    </location>
</feature>
<dbReference type="Proteomes" id="UP000599024">
    <property type="component" value="Unassembled WGS sequence"/>
</dbReference>
<dbReference type="Pfam" id="PF09719">
    <property type="entry name" value="C_GCAxxG_C_C"/>
    <property type="match status" value="1"/>
</dbReference>
<name>A0A8J6TA97_9BACT</name>
<comment type="caution">
    <text evidence="2">The sequence shown here is derived from an EMBL/GenBank/DDBJ whole genome shotgun (WGS) entry which is preliminary data.</text>
</comment>
<dbReference type="InterPro" id="IPR010181">
    <property type="entry name" value="CGCAxxGCC_motif"/>
</dbReference>
<keyword evidence="1" id="KW-1133">Transmembrane helix</keyword>
<proteinExistence type="predicted"/>
<dbReference type="SUPFAM" id="SSF48695">
    <property type="entry name" value="Multiheme cytochromes"/>
    <property type="match status" value="1"/>
</dbReference>
<gene>
    <name evidence="2" type="ORF">H8E79_09535</name>
</gene>
<dbReference type="InterPro" id="IPR036280">
    <property type="entry name" value="Multihaem_cyt_sf"/>
</dbReference>
<accession>A0A8J6TA97</accession>
<evidence type="ECO:0000313" key="2">
    <source>
        <dbReference type="EMBL" id="MBC8209391.1"/>
    </source>
</evidence>
<keyword evidence="1" id="KW-0472">Membrane</keyword>
<evidence type="ECO:0000256" key="1">
    <source>
        <dbReference type="SAM" id="Phobius"/>
    </source>
</evidence>
<reference evidence="2 3" key="1">
    <citation type="submission" date="2020-08" db="EMBL/GenBank/DDBJ databases">
        <title>Bridging the membrane lipid divide: bacteria of the FCB group superphylum have the potential to synthesize archaeal ether lipids.</title>
        <authorList>
            <person name="Villanueva L."/>
            <person name="Von Meijenfeldt F.A.B."/>
            <person name="Westbye A.B."/>
            <person name="Yadav S."/>
            <person name="Hopmans E.C."/>
            <person name="Dutilh B.E."/>
            <person name="Sinninghe Damste J.S."/>
        </authorList>
    </citation>
    <scope>NUCLEOTIDE SEQUENCE [LARGE SCALE GENOMIC DNA]</scope>
    <source>
        <strain evidence="2">NIOZ-UU81</strain>
    </source>
</reference>